<dbReference type="GO" id="GO:0003723">
    <property type="term" value="F:RNA binding"/>
    <property type="evidence" value="ECO:0007669"/>
    <property type="project" value="UniProtKB-UniRule"/>
</dbReference>
<dbReference type="AlphaFoldDB" id="A0A1J4KE58"/>
<feature type="region of interest" description="Disordered" evidence="2">
    <location>
        <begin position="328"/>
        <end position="360"/>
    </location>
</feature>
<gene>
    <name evidence="4" type="ORF">TRFO_21343</name>
</gene>
<dbReference type="Gene3D" id="3.30.70.330">
    <property type="match status" value="1"/>
</dbReference>
<comment type="caution">
    <text evidence="4">The sequence shown here is derived from an EMBL/GenBank/DDBJ whole genome shotgun (WGS) entry which is preliminary data.</text>
</comment>
<protein>
    <recommendedName>
        <fullName evidence="3">RRM domain-containing protein</fullName>
    </recommendedName>
</protein>
<dbReference type="EMBL" id="MLAK01000632">
    <property type="protein sequence ID" value="OHT09713.1"/>
    <property type="molecule type" value="Genomic_DNA"/>
</dbReference>
<feature type="compositionally biased region" description="Low complexity" evidence="2">
    <location>
        <begin position="81"/>
        <end position="100"/>
    </location>
</feature>
<evidence type="ECO:0000256" key="2">
    <source>
        <dbReference type="SAM" id="MobiDB-lite"/>
    </source>
</evidence>
<dbReference type="OrthoDB" id="443401at2759"/>
<keyword evidence="5" id="KW-1185">Reference proteome</keyword>
<reference evidence="4" key="1">
    <citation type="submission" date="2016-10" db="EMBL/GenBank/DDBJ databases">
        <authorList>
            <person name="Benchimol M."/>
            <person name="Almeida L.G."/>
            <person name="Vasconcelos A.T."/>
            <person name="Perreira-Neves A."/>
            <person name="Rosa I.A."/>
            <person name="Tasca T."/>
            <person name="Bogo M.R."/>
            <person name="de Souza W."/>
        </authorList>
    </citation>
    <scope>NUCLEOTIDE SEQUENCE [LARGE SCALE GENOMIC DNA]</scope>
    <source>
        <strain evidence="4">K</strain>
    </source>
</reference>
<feature type="compositionally biased region" description="Low complexity" evidence="2">
    <location>
        <begin position="124"/>
        <end position="139"/>
    </location>
</feature>
<dbReference type="GeneID" id="94836610"/>
<dbReference type="SUPFAM" id="SSF54928">
    <property type="entry name" value="RNA-binding domain, RBD"/>
    <property type="match status" value="1"/>
</dbReference>
<dbReference type="SMART" id="SM00360">
    <property type="entry name" value="RRM"/>
    <property type="match status" value="1"/>
</dbReference>
<dbReference type="InterPro" id="IPR000504">
    <property type="entry name" value="RRM_dom"/>
</dbReference>
<name>A0A1J4KE58_9EUKA</name>
<dbReference type="Pfam" id="PF00076">
    <property type="entry name" value="RRM_1"/>
    <property type="match status" value="1"/>
</dbReference>
<feature type="domain" description="RRM" evidence="3">
    <location>
        <begin position="225"/>
        <end position="297"/>
    </location>
</feature>
<feature type="compositionally biased region" description="Low complexity" evidence="2">
    <location>
        <begin position="33"/>
        <end position="44"/>
    </location>
</feature>
<evidence type="ECO:0000313" key="5">
    <source>
        <dbReference type="Proteomes" id="UP000179807"/>
    </source>
</evidence>
<feature type="compositionally biased region" description="Acidic residues" evidence="2">
    <location>
        <begin position="202"/>
        <end position="215"/>
    </location>
</feature>
<dbReference type="PROSITE" id="PS50102">
    <property type="entry name" value="RRM"/>
    <property type="match status" value="1"/>
</dbReference>
<feature type="compositionally biased region" description="Basic and acidic residues" evidence="2">
    <location>
        <begin position="45"/>
        <end position="60"/>
    </location>
</feature>
<proteinExistence type="predicted"/>
<feature type="region of interest" description="Disordered" evidence="2">
    <location>
        <begin position="177"/>
        <end position="217"/>
    </location>
</feature>
<dbReference type="RefSeq" id="XP_068362849.1">
    <property type="nucleotide sequence ID" value="XM_068501906.1"/>
</dbReference>
<feature type="region of interest" description="Disordered" evidence="2">
    <location>
        <begin position="14"/>
        <end position="145"/>
    </location>
</feature>
<accession>A0A1J4KE58</accession>
<keyword evidence="1" id="KW-0694">RNA-binding</keyword>
<evidence type="ECO:0000256" key="1">
    <source>
        <dbReference type="PROSITE-ProRule" id="PRU00176"/>
    </source>
</evidence>
<organism evidence="4 5">
    <name type="scientific">Tritrichomonas foetus</name>
    <dbReference type="NCBI Taxonomy" id="1144522"/>
    <lineage>
        <taxon>Eukaryota</taxon>
        <taxon>Metamonada</taxon>
        <taxon>Parabasalia</taxon>
        <taxon>Tritrichomonadida</taxon>
        <taxon>Tritrichomonadidae</taxon>
        <taxon>Tritrichomonas</taxon>
    </lineage>
</organism>
<sequence>MICDIKKSLRQIKMSSRMARKQERQISSDYDDSYTSLSYDSYSSDSEKGKDRRSSKESRRSSRKKSKSSSKDLSSSRRSKTSSSKSKQKSDNGSSNLTSHSHSRRSNSSEHRKHTDRKSENAEKSSSNEISTNSNNMNSHEYKKSKNSFIQQFPRRDRAQPTSSKDYQRILDIMNGKITASNEPSQIHSNESDPYRINIDDIPYDSDDSSAEGDFEPPPNKRQRFIIYVAGLEPHMNTVKRIYSYFHTFGRILGIQVKRDEKFALVEFNDLRSAYGAISSKKPAFDNKLIKLGFASEVDESMIEMFKKKEEETEIQSIEIKADDDLIDSEGDYSLDETDSESYDMPDVKLDTSVFQNSNE</sequence>
<dbReference type="VEuPathDB" id="TrichDB:TRFO_21343"/>
<feature type="compositionally biased region" description="Basic residues" evidence="2">
    <location>
        <begin position="101"/>
        <end position="116"/>
    </location>
</feature>
<feature type="compositionally biased region" description="Acidic residues" evidence="2">
    <location>
        <begin position="328"/>
        <end position="344"/>
    </location>
</feature>
<dbReference type="InterPro" id="IPR012677">
    <property type="entry name" value="Nucleotide-bd_a/b_plait_sf"/>
</dbReference>
<evidence type="ECO:0000259" key="3">
    <source>
        <dbReference type="PROSITE" id="PS50102"/>
    </source>
</evidence>
<dbReference type="InterPro" id="IPR035979">
    <property type="entry name" value="RBD_domain_sf"/>
</dbReference>
<evidence type="ECO:0000313" key="4">
    <source>
        <dbReference type="EMBL" id="OHT09713.1"/>
    </source>
</evidence>
<dbReference type="Proteomes" id="UP000179807">
    <property type="component" value="Unassembled WGS sequence"/>
</dbReference>
<feature type="compositionally biased region" description="Polar residues" evidence="2">
    <location>
        <begin position="178"/>
        <end position="189"/>
    </location>
</feature>